<feature type="transmembrane region" description="Helical" evidence="5">
    <location>
        <begin position="150"/>
        <end position="166"/>
    </location>
</feature>
<comment type="subcellular location">
    <subcellularLocation>
        <location evidence="1">Membrane</location>
        <topology evidence="1">Multi-pass membrane protein</topology>
    </subcellularLocation>
</comment>
<feature type="transmembrane region" description="Helical" evidence="5">
    <location>
        <begin position="231"/>
        <end position="254"/>
    </location>
</feature>
<dbReference type="GO" id="GO:0016020">
    <property type="term" value="C:membrane"/>
    <property type="evidence" value="ECO:0007669"/>
    <property type="project" value="UniProtKB-SubCell"/>
</dbReference>
<feature type="transmembrane region" description="Helical" evidence="5">
    <location>
        <begin position="195"/>
        <end position="219"/>
    </location>
</feature>
<keyword evidence="4 5" id="KW-0472">Membrane</keyword>
<accession>A0A7R9MDR4</accession>
<evidence type="ECO:0000256" key="3">
    <source>
        <dbReference type="ARBA" id="ARBA00022989"/>
    </source>
</evidence>
<dbReference type="InterPro" id="IPR020846">
    <property type="entry name" value="MFS_dom"/>
</dbReference>
<keyword evidence="2 5" id="KW-0812">Transmembrane</keyword>
<dbReference type="OrthoDB" id="6515736at2759"/>
<evidence type="ECO:0000256" key="1">
    <source>
        <dbReference type="ARBA" id="ARBA00004141"/>
    </source>
</evidence>
<evidence type="ECO:0000256" key="4">
    <source>
        <dbReference type="ARBA" id="ARBA00023136"/>
    </source>
</evidence>
<dbReference type="AlphaFoldDB" id="A0A7R9MDR4"/>
<dbReference type="PROSITE" id="PS50850">
    <property type="entry name" value="MFS"/>
    <property type="match status" value="1"/>
</dbReference>
<evidence type="ECO:0000256" key="2">
    <source>
        <dbReference type="ARBA" id="ARBA00022692"/>
    </source>
</evidence>
<keyword evidence="3 5" id="KW-1133">Transmembrane helix</keyword>
<feature type="domain" description="Major facilitator superfamily (MFS) profile" evidence="6">
    <location>
        <begin position="103"/>
        <end position="326"/>
    </location>
</feature>
<dbReference type="Proteomes" id="UP000728032">
    <property type="component" value="Unassembled WGS sequence"/>
</dbReference>
<protein>
    <recommendedName>
        <fullName evidence="6">Major facilitator superfamily (MFS) profile domain-containing protein</fullName>
    </recommendedName>
</protein>
<dbReference type="SUPFAM" id="SSF103473">
    <property type="entry name" value="MFS general substrate transporter"/>
    <property type="match status" value="1"/>
</dbReference>
<evidence type="ECO:0000313" key="8">
    <source>
        <dbReference type="Proteomes" id="UP000728032"/>
    </source>
</evidence>
<sequence length="326" mass="36696">MDVNSALSLLGSIGWYQTYVYLLSCVPVINAGIVMLSLVFLSATPHHRCFVPNCDPNGLNANFFDTFLSQSIPKVFGSVVSYESCNRFKQINDSIIRSDAKDVCDINRFTNQTESCDHFVFDRKQFQSTVVTEFNKVCDKSWEMSLCQSIFYLGVLSGAFIFGVLADRYGRRSVFMAAPILGFSSAVLSSFAPNFLIFCSSSAVTAACIAGMYQTAFIIGIEFIGGQWRVWCGNIHSILFAVGAAVLCLMAYYVRDWRQLQFVIALPVAFTLSYPWLFPESVRWQVSNGQTSKAIKTIKRAAKWNRVYIPEEYLYTCEDVSDYLFI</sequence>
<dbReference type="PANTHER" id="PTHR24064">
    <property type="entry name" value="SOLUTE CARRIER FAMILY 22 MEMBER"/>
    <property type="match status" value="1"/>
</dbReference>
<organism evidence="7">
    <name type="scientific">Oppiella nova</name>
    <dbReference type="NCBI Taxonomy" id="334625"/>
    <lineage>
        <taxon>Eukaryota</taxon>
        <taxon>Metazoa</taxon>
        <taxon>Ecdysozoa</taxon>
        <taxon>Arthropoda</taxon>
        <taxon>Chelicerata</taxon>
        <taxon>Arachnida</taxon>
        <taxon>Acari</taxon>
        <taxon>Acariformes</taxon>
        <taxon>Sarcoptiformes</taxon>
        <taxon>Oribatida</taxon>
        <taxon>Brachypylina</taxon>
        <taxon>Oppioidea</taxon>
        <taxon>Oppiidae</taxon>
        <taxon>Oppiella</taxon>
    </lineage>
</organism>
<feature type="transmembrane region" description="Helical" evidence="5">
    <location>
        <begin position="20"/>
        <end position="41"/>
    </location>
</feature>
<gene>
    <name evidence="7" type="ORF">ONB1V03_LOCUS14759</name>
</gene>
<dbReference type="EMBL" id="OC929193">
    <property type="protein sequence ID" value="CAD7658134.1"/>
    <property type="molecule type" value="Genomic_DNA"/>
</dbReference>
<dbReference type="GO" id="GO:0022857">
    <property type="term" value="F:transmembrane transporter activity"/>
    <property type="evidence" value="ECO:0007669"/>
    <property type="project" value="InterPro"/>
</dbReference>
<keyword evidence="8" id="KW-1185">Reference proteome</keyword>
<dbReference type="Pfam" id="PF00083">
    <property type="entry name" value="Sugar_tr"/>
    <property type="match status" value="1"/>
</dbReference>
<reference evidence="7" key="1">
    <citation type="submission" date="2020-11" db="EMBL/GenBank/DDBJ databases">
        <authorList>
            <person name="Tran Van P."/>
        </authorList>
    </citation>
    <scope>NUCLEOTIDE SEQUENCE</scope>
</reference>
<evidence type="ECO:0000256" key="5">
    <source>
        <dbReference type="SAM" id="Phobius"/>
    </source>
</evidence>
<evidence type="ECO:0000259" key="6">
    <source>
        <dbReference type="PROSITE" id="PS50850"/>
    </source>
</evidence>
<name>A0A7R9MDR4_9ACAR</name>
<proteinExistence type="predicted"/>
<dbReference type="Gene3D" id="1.20.1250.20">
    <property type="entry name" value="MFS general substrate transporter like domains"/>
    <property type="match status" value="1"/>
</dbReference>
<dbReference type="EMBL" id="CAJPVJ010014368">
    <property type="protein sequence ID" value="CAG2175320.1"/>
    <property type="molecule type" value="Genomic_DNA"/>
</dbReference>
<dbReference type="InterPro" id="IPR036259">
    <property type="entry name" value="MFS_trans_sf"/>
</dbReference>
<dbReference type="InterPro" id="IPR005828">
    <property type="entry name" value="MFS_sugar_transport-like"/>
</dbReference>
<evidence type="ECO:0000313" key="7">
    <source>
        <dbReference type="EMBL" id="CAD7658134.1"/>
    </source>
</evidence>